<comment type="similarity">
    <text evidence="2">Belongs to the EamA transporter family.</text>
</comment>
<dbReference type="Pfam" id="PF00892">
    <property type="entry name" value="EamA"/>
    <property type="match status" value="2"/>
</dbReference>
<evidence type="ECO:0000256" key="5">
    <source>
        <dbReference type="ARBA" id="ARBA00023136"/>
    </source>
</evidence>
<keyword evidence="4 6" id="KW-1133">Transmembrane helix</keyword>
<gene>
    <name evidence="8" type="ORF">DFO73_11828</name>
</gene>
<feature type="transmembrane region" description="Helical" evidence="6">
    <location>
        <begin position="123"/>
        <end position="141"/>
    </location>
</feature>
<evidence type="ECO:0000256" key="1">
    <source>
        <dbReference type="ARBA" id="ARBA00004127"/>
    </source>
</evidence>
<feature type="transmembrane region" description="Helical" evidence="6">
    <location>
        <begin position="32"/>
        <end position="52"/>
    </location>
</feature>
<proteinExistence type="inferred from homology"/>
<evidence type="ECO:0000256" key="4">
    <source>
        <dbReference type="ARBA" id="ARBA00022989"/>
    </source>
</evidence>
<evidence type="ECO:0000256" key="2">
    <source>
        <dbReference type="ARBA" id="ARBA00007362"/>
    </source>
</evidence>
<dbReference type="SUPFAM" id="SSF103481">
    <property type="entry name" value="Multidrug resistance efflux transporter EmrE"/>
    <property type="match status" value="2"/>
</dbReference>
<comment type="caution">
    <text evidence="8">The sequence shown here is derived from an EMBL/GenBank/DDBJ whole genome shotgun (WGS) entry which is preliminary data.</text>
</comment>
<protein>
    <submittedName>
        <fullName evidence="8">Drug/metabolite transporter (DMT)-like permease</fullName>
    </submittedName>
</protein>
<evidence type="ECO:0000313" key="8">
    <source>
        <dbReference type="EMBL" id="PWW19834.1"/>
    </source>
</evidence>
<organism evidence="8 9">
    <name type="scientific">Cytobacillus oceanisediminis</name>
    <dbReference type="NCBI Taxonomy" id="665099"/>
    <lineage>
        <taxon>Bacteria</taxon>
        <taxon>Bacillati</taxon>
        <taxon>Bacillota</taxon>
        <taxon>Bacilli</taxon>
        <taxon>Bacillales</taxon>
        <taxon>Bacillaceae</taxon>
        <taxon>Cytobacillus</taxon>
    </lineage>
</organism>
<feature type="transmembrane region" description="Helical" evidence="6">
    <location>
        <begin position="266"/>
        <end position="284"/>
    </location>
</feature>
<sequence>MGRLYGALMVLSLIWGTSFLFIKILLEDVGPAAIVFGRCLFGFVTLAFIVLLKRENIAFKRLPMKKLILVGFLNNALPWLLISASETMISSSMASVMNATTPIWTLLIGSLFFAASLGKNQRLGIGIGFIGILILSDIHTADLLSGNTYGVLLMSGAAFCYGAGTHLTKKHLSGVSTLEISLFTLFAATIISFFSMQVLSPTPINKFMEADIFLPLVGLGTFGSGLAYLLYYYLVKEGSPEFASLVTYIVPASAIIWGAILLKEQIHLSMLFGLLIIFAGVYITSKKENSAGRNAAA</sequence>
<evidence type="ECO:0000256" key="3">
    <source>
        <dbReference type="ARBA" id="ARBA00022692"/>
    </source>
</evidence>
<feature type="domain" description="EamA" evidence="7">
    <location>
        <begin position="8"/>
        <end position="136"/>
    </location>
</feature>
<comment type="subcellular location">
    <subcellularLocation>
        <location evidence="1">Endomembrane system</location>
        <topology evidence="1">Multi-pass membrane protein</topology>
    </subcellularLocation>
</comment>
<reference evidence="8 9" key="1">
    <citation type="submission" date="2018-05" db="EMBL/GenBank/DDBJ databases">
        <title>Freshwater and sediment microbial communities from various areas in North America, analyzing microbe dynamics in response to fracking.</title>
        <authorList>
            <person name="Lamendella R."/>
        </authorList>
    </citation>
    <scope>NUCLEOTIDE SEQUENCE [LARGE SCALE GENOMIC DNA]</scope>
    <source>
        <strain evidence="8 9">15_TX</strain>
    </source>
</reference>
<feature type="transmembrane region" description="Helical" evidence="6">
    <location>
        <begin position="64"/>
        <end position="82"/>
    </location>
</feature>
<dbReference type="EMBL" id="QGTW01000018">
    <property type="protein sequence ID" value="PWW19834.1"/>
    <property type="molecule type" value="Genomic_DNA"/>
</dbReference>
<feature type="transmembrane region" description="Helical" evidence="6">
    <location>
        <begin position="242"/>
        <end position="260"/>
    </location>
</feature>
<dbReference type="AlphaFoldDB" id="A0A2V2ZJM1"/>
<dbReference type="InterPro" id="IPR037185">
    <property type="entry name" value="EmrE-like"/>
</dbReference>
<dbReference type="RefSeq" id="WP_110067315.1">
    <property type="nucleotide sequence ID" value="NZ_QGTW01000018.1"/>
</dbReference>
<dbReference type="InterPro" id="IPR000620">
    <property type="entry name" value="EamA_dom"/>
</dbReference>
<dbReference type="PANTHER" id="PTHR32322">
    <property type="entry name" value="INNER MEMBRANE TRANSPORTER"/>
    <property type="match status" value="1"/>
</dbReference>
<evidence type="ECO:0000313" key="9">
    <source>
        <dbReference type="Proteomes" id="UP000247150"/>
    </source>
</evidence>
<name>A0A2V2ZJM1_9BACI</name>
<evidence type="ECO:0000259" key="7">
    <source>
        <dbReference type="Pfam" id="PF00892"/>
    </source>
</evidence>
<feature type="transmembrane region" description="Helical" evidence="6">
    <location>
        <begin position="212"/>
        <end position="235"/>
    </location>
</feature>
<feature type="transmembrane region" description="Helical" evidence="6">
    <location>
        <begin position="7"/>
        <end position="26"/>
    </location>
</feature>
<feature type="domain" description="EamA" evidence="7">
    <location>
        <begin position="149"/>
        <end position="285"/>
    </location>
</feature>
<feature type="transmembrane region" description="Helical" evidence="6">
    <location>
        <begin position="94"/>
        <end position="116"/>
    </location>
</feature>
<dbReference type="PANTHER" id="PTHR32322:SF9">
    <property type="entry name" value="AMINO-ACID METABOLITE EFFLUX PUMP-RELATED"/>
    <property type="match status" value="1"/>
</dbReference>
<feature type="transmembrane region" description="Helical" evidence="6">
    <location>
        <begin position="180"/>
        <end position="200"/>
    </location>
</feature>
<dbReference type="OrthoDB" id="67135at2"/>
<dbReference type="InterPro" id="IPR050638">
    <property type="entry name" value="AA-Vitamin_Transporters"/>
</dbReference>
<accession>A0A2V2ZJM1</accession>
<dbReference type="Proteomes" id="UP000247150">
    <property type="component" value="Unassembled WGS sequence"/>
</dbReference>
<dbReference type="GO" id="GO:0016020">
    <property type="term" value="C:membrane"/>
    <property type="evidence" value="ECO:0007669"/>
    <property type="project" value="UniProtKB-SubCell"/>
</dbReference>
<keyword evidence="5 6" id="KW-0472">Membrane</keyword>
<feature type="transmembrane region" description="Helical" evidence="6">
    <location>
        <begin position="147"/>
        <end position="168"/>
    </location>
</feature>
<keyword evidence="3 6" id="KW-0812">Transmembrane</keyword>
<evidence type="ECO:0000256" key="6">
    <source>
        <dbReference type="SAM" id="Phobius"/>
    </source>
</evidence>